<keyword evidence="4" id="KW-0521">NADP</keyword>
<dbReference type="InterPro" id="IPR036188">
    <property type="entry name" value="FAD/NAD-bd_sf"/>
</dbReference>
<dbReference type="SUPFAM" id="SSF51905">
    <property type="entry name" value="FAD/NAD(P)-binding domain"/>
    <property type="match status" value="1"/>
</dbReference>
<accession>A0AAD5G9D0</accession>
<dbReference type="PANTHER" id="PTHR48467">
    <property type="entry name" value="GLUTAMATE SYNTHASE 1 [NADH], CHLOROPLASTIC-LIKE"/>
    <property type="match status" value="1"/>
</dbReference>
<dbReference type="Proteomes" id="UP001206925">
    <property type="component" value="Unassembled WGS sequence"/>
</dbReference>
<organism evidence="7 8">
    <name type="scientific">Ambrosia artemisiifolia</name>
    <name type="common">Common ragweed</name>
    <dbReference type="NCBI Taxonomy" id="4212"/>
    <lineage>
        <taxon>Eukaryota</taxon>
        <taxon>Viridiplantae</taxon>
        <taxon>Streptophyta</taxon>
        <taxon>Embryophyta</taxon>
        <taxon>Tracheophyta</taxon>
        <taxon>Spermatophyta</taxon>
        <taxon>Magnoliopsida</taxon>
        <taxon>eudicotyledons</taxon>
        <taxon>Gunneridae</taxon>
        <taxon>Pentapetalae</taxon>
        <taxon>asterids</taxon>
        <taxon>campanulids</taxon>
        <taxon>Asterales</taxon>
        <taxon>Asteraceae</taxon>
        <taxon>Asteroideae</taxon>
        <taxon>Heliantheae alliance</taxon>
        <taxon>Heliantheae</taxon>
        <taxon>Ambrosia</taxon>
    </lineage>
</organism>
<feature type="non-terminal residue" evidence="7">
    <location>
        <position position="1"/>
    </location>
</feature>
<sequence>EEMKNSRIRKRASSSSQTHPRVGQPELHFTFFHRPNKFLESNDKSGQVAGVNFEKTTLKGSAGAGNQIAAGTGEYEDLKCGLVLKSIGYKSIPVDGLPFDYSKGVVPNIRGRVLSSSDVDQPETGLWQAFLKT</sequence>
<evidence type="ECO:0000256" key="4">
    <source>
        <dbReference type="ARBA" id="ARBA00022857"/>
    </source>
</evidence>
<keyword evidence="2" id="KW-0285">Flavoprotein</keyword>
<keyword evidence="3" id="KW-0274">FAD</keyword>
<proteinExistence type="predicted"/>
<evidence type="ECO:0000313" key="7">
    <source>
        <dbReference type="EMBL" id="KAI7733392.1"/>
    </source>
</evidence>
<dbReference type="GO" id="GO:0016491">
    <property type="term" value="F:oxidoreductase activity"/>
    <property type="evidence" value="ECO:0007669"/>
    <property type="project" value="UniProtKB-KW"/>
</dbReference>
<feature type="region of interest" description="Disordered" evidence="6">
    <location>
        <begin position="1"/>
        <end position="25"/>
    </location>
</feature>
<dbReference type="EMBL" id="JAMZMK010010011">
    <property type="protein sequence ID" value="KAI7733392.1"/>
    <property type="molecule type" value="Genomic_DNA"/>
</dbReference>
<protein>
    <submittedName>
        <fullName evidence="7">Uncharacterized protein</fullName>
    </submittedName>
</protein>
<evidence type="ECO:0000256" key="5">
    <source>
        <dbReference type="ARBA" id="ARBA00023002"/>
    </source>
</evidence>
<evidence type="ECO:0000256" key="1">
    <source>
        <dbReference type="ARBA" id="ARBA00001974"/>
    </source>
</evidence>
<dbReference type="PANTHER" id="PTHR48467:SF1">
    <property type="entry name" value="GLUTAMATE SYNTHASE 1 [NADH], CHLOROPLASTIC-LIKE"/>
    <property type="match status" value="1"/>
</dbReference>
<evidence type="ECO:0000313" key="8">
    <source>
        <dbReference type="Proteomes" id="UP001206925"/>
    </source>
</evidence>
<gene>
    <name evidence="7" type="ORF">M8C21_002008</name>
</gene>
<name>A0AAD5G9D0_AMBAR</name>
<dbReference type="Gene3D" id="3.50.50.60">
    <property type="entry name" value="FAD/NAD(P)-binding domain"/>
    <property type="match status" value="1"/>
</dbReference>
<reference evidence="7" key="1">
    <citation type="submission" date="2022-06" db="EMBL/GenBank/DDBJ databases">
        <title>Uncovering the hologenomic basis of an extraordinary plant invasion.</title>
        <authorList>
            <person name="Bieker V.C."/>
            <person name="Martin M.D."/>
            <person name="Gilbert T."/>
            <person name="Hodgins K."/>
            <person name="Battlay P."/>
            <person name="Petersen B."/>
            <person name="Wilson J."/>
        </authorList>
    </citation>
    <scope>NUCLEOTIDE SEQUENCE</scope>
    <source>
        <strain evidence="7">AA19_3_7</strain>
        <tissue evidence="7">Leaf</tissue>
    </source>
</reference>
<keyword evidence="8" id="KW-1185">Reference proteome</keyword>
<comment type="caution">
    <text evidence="7">The sequence shown here is derived from an EMBL/GenBank/DDBJ whole genome shotgun (WGS) entry which is preliminary data.</text>
</comment>
<evidence type="ECO:0000256" key="6">
    <source>
        <dbReference type="SAM" id="MobiDB-lite"/>
    </source>
</evidence>
<keyword evidence="5" id="KW-0560">Oxidoreductase</keyword>
<dbReference type="AlphaFoldDB" id="A0AAD5G9D0"/>
<feature type="compositionally biased region" description="Basic residues" evidence="6">
    <location>
        <begin position="1"/>
        <end position="12"/>
    </location>
</feature>
<dbReference type="Gene3D" id="3.40.50.720">
    <property type="entry name" value="NAD(P)-binding Rossmann-like Domain"/>
    <property type="match status" value="1"/>
</dbReference>
<dbReference type="InterPro" id="IPR055275">
    <property type="entry name" value="Ferredox_Rdtase"/>
</dbReference>
<comment type="cofactor">
    <cofactor evidence="1">
        <name>FAD</name>
        <dbReference type="ChEBI" id="CHEBI:57692"/>
    </cofactor>
</comment>
<evidence type="ECO:0000256" key="3">
    <source>
        <dbReference type="ARBA" id="ARBA00022827"/>
    </source>
</evidence>
<evidence type="ECO:0000256" key="2">
    <source>
        <dbReference type="ARBA" id="ARBA00022630"/>
    </source>
</evidence>